<dbReference type="InterPro" id="IPR000326">
    <property type="entry name" value="PAP2/HPO"/>
</dbReference>
<feature type="region of interest" description="Disordered" evidence="1">
    <location>
        <begin position="122"/>
        <end position="145"/>
    </location>
</feature>
<protein>
    <submittedName>
        <fullName evidence="3">Phosphatase PAP2 family protein</fullName>
    </submittedName>
</protein>
<evidence type="ECO:0000259" key="2">
    <source>
        <dbReference type="SMART" id="SM00014"/>
    </source>
</evidence>
<dbReference type="SUPFAM" id="SSF48317">
    <property type="entry name" value="Acid phosphatase/Vanadium-dependent haloperoxidase"/>
    <property type="match status" value="1"/>
</dbReference>
<dbReference type="PANTHER" id="PTHR14969">
    <property type="entry name" value="SPHINGOSINE-1-PHOSPHATE PHOSPHOHYDROLASE"/>
    <property type="match status" value="1"/>
</dbReference>
<evidence type="ECO:0000313" key="3">
    <source>
        <dbReference type="EMBL" id="WRP15512.1"/>
    </source>
</evidence>
<dbReference type="Gene3D" id="1.20.144.10">
    <property type="entry name" value="Phosphatidic acid phosphatase type 2/haloperoxidase"/>
    <property type="match status" value="1"/>
</dbReference>
<accession>A0ABZ1BRU6</accession>
<evidence type="ECO:0000256" key="1">
    <source>
        <dbReference type="SAM" id="MobiDB-lite"/>
    </source>
</evidence>
<dbReference type="RefSeq" id="WP_324669918.1">
    <property type="nucleotide sequence ID" value="NZ_CP141614.1"/>
</dbReference>
<proteinExistence type="predicted"/>
<dbReference type="PANTHER" id="PTHR14969:SF13">
    <property type="entry name" value="AT30094P"/>
    <property type="match status" value="1"/>
</dbReference>
<reference evidence="4" key="1">
    <citation type="submission" date="2023-12" db="EMBL/GenBank/DDBJ databases">
        <title>Novel isolates from deep terrestrial aquifers shed light on the physiology and ecology of the class Limnochordia.</title>
        <authorList>
            <person name="Karnachuk O.V."/>
            <person name="Lukina A.P."/>
            <person name="Avakyan M.R."/>
            <person name="Kadnikov V."/>
            <person name="Begmatov S."/>
            <person name="Beletsky A.V."/>
            <person name="Mardanov A.V."/>
            <person name="Ravin N.V."/>
        </authorList>
    </citation>
    <scope>NUCLEOTIDE SEQUENCE [LARGE SCALE GENOMIC DNA]</scope>
    <source>
        <strain evidence="4">LN</strain>
    </source>
</reference>
<dbReference type="EMBL" id="CP141614">
    <property type="protein sequence ID" value="WRP15512.1"/>
    <property type="molecule type" value="Genomic_DNA"/>
</dbReference>
<evidence type="ECO:0000313" key="4">
    <source>
        <dbReference type="Proteomes" id="UP001333102"/>
    </source>
</evidence>
<dbReference type="CDD" id="cd01610">
    <property type="entry name" value="PAP2_like"/>
    <property type="match status" value="1"/>
</dbReference>
<feature type="domain" description="Phosphatidic acid phosphatase type 2/haloperoxidase" evidence="2">
    <location>
        <begin position="93"/>
        <end position="205"/>
    </location>
</feature>
<dbReference type="Proteomes" id="UP001333102">
    <property type="component" value="Chromosome"/>
</dbReference>
<organism evidence="3 4">
    <name type="scientific">Geochorda subterranea</name>
    <dbReference type="NCBI Taxonomy" id="3109564"/>
    <lineage>
        <taxon>Bacteria</taxon>
        <taxon>Bacillati</taxon>
        <taxon>Bacillota</taxon>
        <taxon>Limnochordia</taxon>
        <taxon>Limnochordales</taxon>
        <taxon>Geochordaceae</taxon>
        <taxon>Geochorda</taxon>
    </lineage>
</organism>
<gene>
    <name evidence="3" type="ORF">VLY81_04935</name>
</gene>
<dbReference type="InterPro" id="IPR036938">
    <property type="entry name" value="PAP2/HPO_sf"/>
</dbReference>
<sequence length="210" mass="20412">MSGLVAVALYVGAMLALSPMGEGPAATVEDAVSAAAAAMADAHLDQHRPPSWGQSSDGDPDPVRPLMEAASAVGSPYGLGALLAGVALVDPDTALAGAQALAGAGMTTVAVKAVLGRLRPSTGAGAGEWAGPSPPDDSRQSMPSGHAALAGAVMGALGRSHPGAAPALEAAAVLIGLSRVYLGLHWPTDVLAGDALGDWWADAIASGDGA</sequence>
<dbReference type="SMART" id="SM00014">
    <property type="entry name" value="acidPPc"/>
    <property type="match status" value="1"/>
</dbReference>
<dbReference type="Pfam" id="PF01569">
    <property type="entry name" value="PAP2"/>
    <property type="match status" value="1"/>
</dbReference>
<keyword evidence="4" id="KW-1185">Reference proteome</keyword>
<name>A0ABZ1BRU6_9FIRM</name>
<feature type="region of interest" description="Disordered" evidence="1">
    <location>
        <begin position="42"/>
        <end position="66"/>
    </location>
</feature>